<evidence type="ECO:0000256" key="1">
    <source>
        <dbReference type="SAM" id="SignalP"/>
    </source>
</evidence>
<dbReference type="RefSeq" id="WP_127084742.1">
    <property type="nucleotide sequence ID" value="NZ_RSCL01000019.1"/>
</dbReference>
<comment type="caution">
    <text evidence="2">The sequence shown here is derived from an EMBL/GenBank/DDBJ whole genome shotgun (WGS) entry which is preliminary data.</text>
</comment>
<keyword evidence="1" id="KW-0732">Signal</keyword>
<dbReference type="OrthoDB" id="9983253at2"/>
<organism evidence="2 3">
    <name type="scientific">Dulcicalothrix desertica PCC 7102</name>
    <dbReference type="NCBI Taxonomy" id="232991"/>
    <lineage>
        <taxon>Bacteria</taxon>
        <taxon>Bacillati</taxon>
        <taxon>Cyanobacteriota</taxon>
        <taxon>Cyanophyceae</taxon>
        <taxon>Nostocales</taxon>
        <taxon>Calotrichaceae</taxon>
        <taxon>Dulcicalothrix</taxon>
    </lineage>
</organism>
<sequence>MFNKFIATVVTGSICLSAMSAFAVNNRVRAVANCQVYNNNLRPLGVTLRANNFYPLVRFGTFPNRQPGVAILMYSQRTRRNYVVHVSSGCMESNRGGVVIY</sequence>
<dbReference type="AlphaFoldDB" id="A0A3S1CH65"/>
<name>A0A3S1CH65_9CYAN</name>
<reference evidence="2" key="1">
    <citation type="submission" date="2018-12" db="EMBL/GenBank/DDBJ databases">
        <authorList>
            <person name="Will S."/>
            <person name="Neumann-Schaal M."/>
            <person name="Henke P."/>
        </authorList>
    </citation>
    <scope>NUCLEOTIDE SEQUENCE</scope>
    <source>
        <strain evidence="2">PCC 7102</strain>
    </source>
</reference>
<feature type="chain" id="PRO_5030082987" description="Secreted protein" evidence="1">
    <location>
        <begin position="24"/>
        <end position="101"/>
    </location>
</feature>
<gene>
    <name evidence="2" type="ORF">DSM106972_065520</name>
</gene>
<protein>
    <recommendedName>
        <fullName evidence="4">Secreted protein</fullName>
    </recommendedName>
</protein>
<evidence type="ECO:0008006" key="4">
    <source>
        <dbReference type="Google" id="ProtNLM"/>
    </source>
</evidence>
<accession>A0A3S1CH65</accession>
<evidence type="ECO:0000313" key="3">
    <source>
        <dbReference type="Proteomes" id="UP000271624"/>
    </source>
</evidence>
<reference evidence="2" key="2">
    <citation type="journal article" date="2019" name="Genome Biol. Evol.">
        <title>Day and night: Metabolic profiles and evolutionary relationships of six axenic non-marine cyanobacteria.</title>
        <authorList>
            <person name="Will S.E."/>
            <person name="Henke P."/>
            <person name="Boedeker C."/>
            <person name="Huang S."/>
            <person name="Brinkmann H."/>
            <person name="Rohde M."/>
            <person name="Jarek M."/>
            <person name="Friedl T."/>
            <person name="Seufert S."/>
            <person name="Schumacher M."/>
            <person name="Overmann J."/>
            <person name="Neumann-Schaal M."/>
            <person name="Petersen J."/>
        </authorList>
    </citation>
    <scope>NUCLEOTIDE SEQUENCE [LARGE SCALE GENOMIC DNA]</scope>
    <source>
        <strain evidence="2">PCC 7102</strain>
    </source>
</reference>
<keyword evidence="3" id="KW-1185">Reference proteome</keyword>
<proteinExistence type="predicted"/>
<dbReference type="Proteomes" id="UP000271624">
    <property type="component" value="Unassembled WGS sequence"/>
</dbReference>
<feature type="signal peptide" evidence="1">
    <location>
        <begin position="1"/>
        <end position="23"/>
    </location>
</feature>
<dbReference type="EMBL" id="RSCL01000019">
    <property type="protein sequence ID" value="RUT01455.1"/>
    <property type="molecule type" value="Genomic_DNA"/>
</dbReference>
<evidence type="ECO:0000313" key="2">
    <source>
        <dbReference type="EMBL" id="RUT01455.1"/>
    </source>
</evidence>